<name>A0ABQ4HS19_9ACTN</name>
<keyword evidence="2" id="KW-1185">Reference proteome</keyword>
<gene>
    <name evidence="1" type="ORF">Van01_16420</name>
</gene>
<comment type="caution">
    <text evidence="1">The sequence shown here is derived from an EMBL/GenBank/DDBJ whole genome shotgun (WGS) entry which is preliminary data.</text>
</comment>
<dbReference type="Proteomes" id="UP000647017">
    <property type="component" value="Unassembled WGS sequence"/>
</dbReference>
<evidence type="ECO:0000313" key="2">
    <source>
        <dbReference type="Proteomes" id="UP000647017"/>
    </source>
</evidence>
<dbReference type="RefSeq" id="WP_204003036.1">
    <property type="nucleotide sequence ID" value="NZ_BOOZ01000006.1"/>
</dbReference>
<organism evidence="1 2">
    <name type="scientific">Micromonospora andamanensis</name>
    <dbReference type="NCBI Taxonomy" id="1287068"/>
    <lineage>
        <taxon>Bacteria</taxon>
        <taxon>Bacillati</taxon>
        <taxon>Actinomycetota</taxon>
        <taxon>Actinomycetes</taxon>
        <taxon>Micromonosporales</taxon>
        <taxon>Micromonosporaceae</taxon>
        <taxon>Micromonospora</taxon>
    </lineage>
</organism>
<proteinExistence type="predicted"/>
<evidence type="ECO:0000313" key="1">
    <source>
        <dbReference type="EMBL" id="GIJ08428.1"/>
    </source>
</evidence>
<accession>A0ABQ4HS19</accession>
<protein>
    <submittedName>
        <fullName evidence="1">Uncharacterized protein</fullName>
    </submittedName>
</protein>
<reference evidence="1 2" key="1">
    <citation type="submission" date="2021-01" db="EMBL/GenBank/DDBJ databases">
        <title>Whole genome shotgun sequence of Verrucosispora andamanensis NBRC 109075.</title>
        <authorList>
            <person name="Komaki H."/>
            <person name="Tamura T."/>
        </authorList>
    </citation>
    <scope>NUCLEOTIDE SEQUENCE [LARGE SCALE GENOMIC DNA]</scope>
    <source>
        <strain evidence="1 2">NBRC 109075</strain>
    </source>
</reference>
<dbReference type="EMBL" id="BOOZ01000006">
    <property type="protein sequence ID" value="GIJ08428.1"/>
    <property type="molecule type" value="Genomic_DNA"/>
</dbReference>
<sequence>MTSEPPSPEPAGYILRLPPLPPATPVDLDAYVHDPGSPVLDRAAAKTFLAGRGDPGSAIAVGDIVQPAGDATRQRVTAVDHQTGLITITGEGDTPRTVAGVEVEVVSVAEHPLVPDDLLEDLTLQQARERIAEIASDYGRYPQYTTASFADWVFGRVVADIHWRDNPAAPVDFPAGQRVLVRPDNRPVYGATKPPTVTAYCTREPRPGIPIAVRAHQIRLEG</sequence>